<keyword evidence="1" id="KW-0472">Membrane</keyword>
<keyword evidence="1" id="KW-1133">Transmembrane helix</keyword>
<feature type="non-terminal residue" evidence="2">
    <location>
        <position position="227"/>
    </location>
</feature>
<proteinExistence type="predicted"/>
<sequence>WSFFFSKSSMRYFVKCFTKVKIYYIHRIFLINLVGDSVRRKLNLSDMTCYNPMLALVNYSIFIQVLAYSLFINLFKDLSWYRSQAHMPVVSWIHLLPHFEDGDNICPFPIFRDFYCSPGIFKDYGQVSGSAFVFAFVADTCVVGFLFCLAFLVLHSFILYRGSTTKEWFNGHSRDYDYGWKKNARTFLGERWYLVWLSPWIQSTLTGDGINFEPRNLSTVSSKNVNQ</sequence>
<dbReference type="EMBL" id="WNTK01029033">
    <property type="protein sequence ID" value="KAG9461107.1"/>
    <property type="molecule type" value="Genomic_DNA"/>
</dbReference>
<dbReference type="OrthoDB" id="302728at2759"/>
<comment type="caution">
    <text evidence="2">The sequence shown here is derived from an EMBL/GenBank/DDBJ whole genome shotgun (WGS) entry which is preliminary data.</text>
</comment>
<dbReference type="AlphaFoldDB" id="A0A8J6C2L6"/>
<protein>
    <recommendedName>
        <fullName evidence="4">Palmitoyltransferase</fullName>
    </recommendedName>
</protein>
<feature type="transmembrane region" description="Helical" evidence="1">
    <location>
        <begin position="131"/>
        <end position="160"/>
    </location>
</feature>
<dbReference type="Proteomes" id="UP000770717">
    <property type="component" value="Unassembled WGS sequence"/>
</dbReference>
<reference evidence="2" key="1">
    <citation type="thesis" date="2020" institute="ProQuest LLC" country="789 East Eisenhower Parkway, Ann Arbor, MI, USA">
        <title>Comparative Genomics and Chromosome Evolution.</title>
        <authorList>
            <person name="Mudd A.B."/>
        </authorList>
    </citation>
    <scope>NUCLEOTIDE SEQUENCE</scope>
    <source>
        <strain evidence="2">HN-11 Male</strain>
        <tissue evidence="2">Kidney and liver</tissue>
    </source>
</reference>
<keyword evidence="3" id="KW-1185">Reference proteome</keyword>
<evidence type="ECO:0000256" key="1">
    <source>
        <dbReference type="SAM" id="Phobius"/>
    </source>
</evidence>
<keyword evidence="1" id="KW-0812">Transmembrane</keyword>
<evidence type="ECO:0000313" key="3">
    <source>
        <dbReference type="Proteomes" id="UP000770717"/>
    </source>
</evidence>
<organism evidence="2 3">
    <name type="scientific">Eleutherodactylus coqui</name>
    <name type="common">Puerto Rican coqui</name>
    <dbReference type="NCBI Taxonomy" id="57060"/>
    <lineage>
        <taxon>Eukaryota</taxon>
        <taxon>Metazoa</taxon>
        <taxon>Chordata</taxon>
        <taxon>Craniata</taxon>
        <taxon>Vertebrata</taxon>
        <taxon>Euteleostomi</taxon>
        <taxon>Amphibia</taxon>
        <taxon>Batrachia</taxon>
        <taxon>Anura</taxon>
        <taxon>Neobatrachia</taxon>
        <taxon>Hyloidea</taxon>
        <taxon>Eleutherodactylidae</taxon>
        <taxon>Eleutherodactylinae</taxon>
        <taxon>Eleutherodactylus</taxon>
        <taxon>Eleutherodactylus</taxon>
    </lineage>
</organism>
<evidence type="ECO:0008006" key="4">
    <source>
        <dbReference type="Google" id="ProtNLM"/>
    </source>
</evidence>
<name>A0A8J6C2L6_ELECQ</name>
<evidence type="ECO:0000313" key="2">
    <source>
        <dbReference type="EMBL" id="KAG9461107.1"/>
    </source>
</evidence>
<gene>
    <name evidence="2" type="ORF">GDO78_018119</name>
</gene>
<accession>A0A8J6C2L6</accession>
<feature type="transmembrane region" description="Helical" evidence="1">
    <location>
        <begin position="49"/>
        <end position="71"/>
    </location>
</feature>